<organism evidence="1 2">
    <name type="scientific">Aerosakkonema funiforme FACHB-1375</name>
    <dbReference type="NCBI Taxonomy" id="2949571"/>
    <lineage>
        <taxon>Bacteria</taxon>
        <taxon>Bacillati</taxon>
        <taxon>Cyanobacteriota</taxon>
        <taxon>Cyanophyceae</taxon>
        <taxon>Oscillatoriophycideae</taxon>
        <taxon>Aerosakkonematales</taxon>
        <taxon>Aerosakkonemataceae</taxon>
        <taxon>Aerosakkonema</taxon>
    </lineage>
</organism>
<dbReference type="EMBL" id="JACJPW010000006">
    <property type="protein sequence ID" value="MBD2180219.1"/>
    <property type="molecule type" value="Genomic_DNA"/>
</dbReference>
<sequence>MTTGRIPDEIPTNLQEQLLMQDAKAAAAQAINCKEILGTPQEPLRDAPRLVANYGGNLEDWVKMASTQTNIINGASVQIHWFRNRQTLENVEFKFKRQYLKTISTNL</sequence>
<gene>
    <name evidence="1" type="ORF">H6G03_03665</name>
</gene>
<reference evidence="1" key="1">
    <citation type="journal article" date="2015" name="ISME J.">
        <title>Draft Genome Sequence of Streptomyces incarnatus NRRL8089, which Produces the Nucleoside Antibiotic Sinefungin.</title>
        <authorList>
            <person name="Oshima K."/>
            <person name="Hattori M."/>
            <person name="Shimizu H."/>
            <person name="Fukuda K."/>
            <person name="Nemoto M."/>
            <person name="Inagaki K."/>
            <person name="Tamura T."/>
        </authorList>
    </citation>
    <scope>NUCLEOTIDE SEQUENCE</scope>
    <source>
        <strain evidence="1">FACHB-1375</strain>
    </source>
</reference>
<evidence type="ECO:0000313" key="1">
    <source>
        <dbReference type="EMBL" id="MBD2180219.1"/>
    </source>
</evidence>
<dbReference type="Proteomes" id="UP000641646">
    <property type="component" value="Unassembled WGS sequence"/>
</dbReference>
<dbReference type="RefSeq" id="WP_190462186.1">
    <property type="nucleotide sequence ID" value="NZ_JACJPW010000006.1"/>
</dbReference>
<keyword evidence="2" id="KW-1185">Reference proteome</keyword>
<accession>A0A926ZF21</accession>
<protein>
    <submittedName>
        <fullName evidence="1">Uncharacterized protein</fullName>
    </submittedName>
</protein>
<dbReference type="AlphaFoldDB" id="A0A926ZF21"/>
<proteinExistence type="predicted"/>
<comment type="caution">
    <text evidence="1">The sequence shown here is derived from an EMBL/GenBank/DDBJ whole genome shotgun (WGS) entry which is preliminary data.</text>
</comment>
<evidence type="ECO:0000313" key="2">
    <source>
        <dbReference type="Proteomes" id="UP000641646"/>
    </source>
</evidence>
<reference evidence="1" key="2">
    <citation type="submission" date="2020-08" db="EMBL/GenBank/DDBJ databases">
        <authorList>
            <person name="Chen M."/>
            <person name="Teng W."/>
            <person name="Zhao L."/>
            <person name="Hu C."/>
            <person name="Zhou Y."/>
            <person name="Han B."/>
            <person name="Song L."/>
            <person name="Shu W."/>
        </authorList>
    </citation>
    <scope>NUCLEOTIDE SEQUENCE</scope>
    <source>
        <strain evidence="1">FACHB-1375</strain>
    </source>
</reference>
<name>A0A926ZF21_9CYAN</name>